<evidence type="ECO:0000313" key="2">
    <source>
        <dbReference type="EMBL" id="CAK0865700.1"/>
    </source>
</evidence>
<dbReference type="Proteomes" id="UP001189429">
    <property type="component" value="Unassembled WGS sequence"/>
</dbReference>
<feature type="region of interest" description="Disordered" evidence="1">
    <location>
        <begin position="75"/>
        <end position="104"/>
    </location>
</feature>
<dbReference type="EMBL" id="CAUYUJ010016476">
    <property type="protein sequence ID" value="CAK0865700.1"/>
    <property type="molecule type" value="Genomic_DNA"/>
</dbReference>
<gene>
    <name evidence="2" type="ORF">PCOR1329_LOCUS53150</name>
</gene>
<proteinExistence type="predicted"/>
<organism evidence="2 3">
    <name type="scientific">Prorocentrum cordatum</name>
    <dbReference type="NCBI Taxonomy" id="2364126"/>
    <lineage>
        <taxon>Eukaryota</taxon>
        <taxon>Sar</taxon>
        <taxon>Alveolata</taxon>
        <taxon>Dinophyceae</taxon>
        <taxon>Prorocentrales</taxon>
        <taxon>Prorocentraceae</taxon>
        <taxon>Prorocentrum</taxon>
    </lineage>
</organism>
<protein>
    <submittedName>
        <fullName evidence="2">Uncharacterized protein</fullName>
    </submittedName>
</protein>
<evidence type="ECO:0000313" key="3">
    <source>
        <dbReference type="Proteomes" id="UP001189429"/>
    </source>
</evidence>
<accession>A0ABN9UZD0</accession>
<feature type="non-terminal residue" evidence="2">
    <location>
        <position position="1"/>
    </location>
</feature>
<reference evidence="2" key="1">
    <citation type="submission" date="2023-10" db="EMBL/GenBank/DDBJ databases">
        <authorList>
            <person name="Chen Y."/>
            <person name="Shah S."/>
            <person name="Dougan E. K."/>
            <person name="Thang M."/>
            <person name="Chan C."/>
        </authorList>
    </citation>
    <scope>NUCLEOTIDE SEQUENCE [LARGE SCALE GENOMIC DNA]</scope>
</reference>
<keyword evidence="3" id="KW-1185">Reference proteome</keyword>
<sequence length="125" mass="13936">RFWLKPFWLELKPPRCKRCPRQQPSLCSCSAWRPMRGVGQALARSTAWPAMLAMLCGLPFVLFGPLRASKVLGSGRVMQPRPGSASGPTARGARKGTVPDPQECSHNREAALREYRMHGGRLFFT</sequence>
<name>A0ABN9UZD0_9DINO</name>
<evidence type="ECO:0000256" key="1">
    <source>
        <dbReference type="SAM" id="MobiDB-lite"/>
    </source>
</evidence>
<comment type="caution">
    <text evidence="2">The sequence shown here is derived from an EMBL/GenBank/DDBJ whole genome shotgun (WGS) entry which is preliminary data.</text>
</comment>